<dbReference type="InterPro" id="IPR003772">
    <property type="entry name" value="YceD"/>
</dbReference>
<accession>A0A1F4TMW5</accession>
<evidence type="ECO:0000313" key="2">
    <source>
        <dbReference type="Proteomes" id="UP000178951"/>
    </source>
</evidence>
<evidence type="ECO:0000313" key="1">
    <source>
        <dbReference type="EMBL" id="OGC33860.1"/>
    </source>
</evidence>
<dbReference type="AlphaFoldDB" id="A0A1F4TMW5"/>
<dbReference type="STRING" id="1802583.A2311_02765"/>
<gene>
    <name evidence="1" type="ORF">A2311_02765</name>
</gene>
<protein>
    <recommendedName>
        <fullName evidence="3">DUF177 domain-containing protein</fullName>
    </recommendedName>
</protein>
<reference evidence="1 2" key="1">
    <citation type="journal article" date="2016" name="Nat. Commun.">
        <title>Thousands of microbial genomes shed light on interconnected biogeochemical processes in an aquifer system.</title>
        <authorList>
            <person name="Anantharaman K."/>
            <person name="Brown C.T."/>
            <person name="Hug L.A."/>
            <person name="Sharon I."/>
            <person name="Castelle C.J."/>
            <person name="Probst A.J."/>
            <person name="Thomas B.C."/>
            <person name="Singh A."/>
            <person name="Wilkins M.J."/>
            <person name="Karaoz U."/>
            <person name="Brodie E.L."/>
            <person name="Williams K.H."/>
            <person name="Hubbard S.S."/>
            <person name="Banfield J.F."/>
        </authorList>
    </citation>
    <scope>NUCLEOTIDE SEQUENCE [LARGE SCALE GENOMIC DNA]</scope>
</reference>
<evidence type="ECO:0008006" key="3">
    <source>
        <dbReference type="Google" id="ProtNLM"/>
    </source>
</evidence>
<dbReference type="Proteomes" id="UP000178951">
    <property type="component" value="Unassembled WGS sequence"/>
</dbReference>
<sequence>MKIDLTELLRQIGNEADLELTERVNYQDDGLQVNNPVKIKLHLTNTGTSVLVKGGVKVELGQVCSRCAKDFRLPLTVLIDEEYSKILPETGKRRGKEAEVKAQDFVFPIEADNTIDLGETIRQNLILALPVKPLCQQNCKGV</sequence>
<organism evidence="1 2">
    <name type="scientific">candidate division WOR-1 bacterium RIFOXYB2_FULL_48_7</name>
    <dbReference type="NCBI Taxonomy" id="1802583"/>
    <lineage>
        <taxon>Bacteria</taxon>
        <taxon>Bacillati</taxon>
        <taxon>Saganbacteria</taxon>
    </lineage>
</organism>
<dbReference type="EMBL" id="MEUF01000053">
    <property type="protein sequence ID" value="OGC33860.1"/>
    <property type="molecule type" value="Genomic_DNA"/>
</dbReference>
<proteinExistence type="predicted"/>
<comment type="caution">
    <text evidence="1">The sequence shown here is derived from an EMBL/GenBank/DDBJ whole genome shotgun (WGS) entry which is preliminary data.</text>
</comment>
<name>A0A1F4TMW5_UNCSA</name>
<dbReference type="Pfam" id="PF02620">
    <property type="entry name" value="YceD"/>
    <property type="match status" value="1"/>
</dbReference>